<organism evidence="1 2">
    <name type="scientific">Opisthorchis felineus</name>
    <dbReference type="NCBI Taxonomy" id="147828"/>
    <lineage>
        <taxon>Eukaryota</taxon>
        <taxon>Metazoa</taxon>
        <taxon>Spiralia</taxon>
        <taxon>Lophotrochozoa</taxon>
        <taxon>Platyhelminthes</taxon>
        <taxon>Trematoda</taxon>
        <taxon>Digenea</taxon>
        <taxon>Opisthorchiida</taxon>
        <taxon>Opisthorchiata</taxon>
        <taxon>Opisthorchiidae</taxon>
        <taxon>Opisthorchis</taxon>
    </lineage>
</organism>
<name>A0A4S2KBD7_OPIFE</name>
<gene>
    <name evidence="1" type="ORF">CRM22_011109</name>
</gene>
<comment type="caution">
    <text evidence="1">The sequence shown here is derived from an EMBL/GenBank/DDBJ whole genome shotgun (WGS) entry which is preliminary data.</text>
</comment>
<reference evidence="1 2" key="1">
    <citation type="journal article" date="2019" name="BMC Genomics">
        <title>New insights from Opisthorchis felineus genome: update on genomics of the epidemiologically important liver flukes.</title>
        <authorList>
            <person name="Ershov N.I."/>
            <person name="Mordvinov V.A."/>
            <person name="Prokhortchouk E.B."/>
            <person name="Pakharukova M.Y."/>
            <person name="Gunbin K.V."/>
            <person name="Ustyantsev K."/>
            <person name="Genaev M.A."/>
            <person name="Blinov A.G."/>
            <person name="Mazur A."/>
            <person name="Boulygina E."/>
            <person name="Tsygankova S."/>
            <person name="Khrameeva E."/>
            <person name="Chekanov N."/>
            <person name="Fan G."/>
            <person name="Xiao A."/>
            <person name="Zhang H."/>
            <person name="Xu X."/>
            <person name="Yang H."/>
            <person name="Solovyev V."/>
            <person name="Lee S.M."/>
            <person name="Liu X."/>
            <person name="Afonnikov D.A."/>
            <person name="Skryabin K.G."/>
        </authorList>
    </citation>
    <scope>NUCLEOTIDE SEQUENCE [LARGE SCALE GENOMIC DNA]</scope>
    <source>
        <strain evidence="1">AK-0245</strain>
        <tissue evidence="1">Whole organism</tissue>
    </source>
</reference>
<evidence type="ECO:0000313" key="1">
    <source>
        <dbReference type="EMBL" id="TGZ46370.1"/>
    </source>
</evidence>
<accession>A0A4S2KBD7</accession>
<proteinExistence type="predicted"/>
<keyword evidence="2" id="KW-1185">Reference proteome</keyword>
<dbReference type="AlphaFoldDB" id="A0A4S2KBD7"/>
<sequence length="56" mass="6617">RLTTHPKPARQLYKWKSLRVRPIWDPTAYFLEKLLYCGYGSKGLDIPSTGFFIEEK</sequence>
<feature type="non-terminal residue" evidence="1">
    <location>
        <position position="56"/>
    </location>
</feature>
<protein>
    <submittedName>
        <fullName evidence="1">Uncharacterized protein</fullName>
    </submittedName>
</protein>
<feature type="non-terminal residue" evidence="1">
    <location>
        <position position="1"/>
    </location>
</feature>
<evidence type="ECO:0000313" key="2">
    <source>
        <dbReference type="Proteomes" id="UP000308267"/>
    </source>
</evidence>
<dbReference type="EMBL" id="SJOL01012161">
    <property type="protein sequence ID" value="TGZ46370.1"/>
    <property type="molecule type" value="Genomic_DNA"/>
</dbReference>
<dbReference type="Proteomes" id="UP000308267">
    <property type="component" value="Unassembled WGS sequence"/>
</dbReference>